<dbReference type="InterPro" id="IPR025558">
    <property type="entry name" value="DUF4283"/>
</dbReference>
<dbReference type="PANTHER" id="PTHR31286:SF167">
    <property type="entry name" value="OS09G0268800 PROTEIN"/>
    <property type="match status" value="1"/>
</dbReference>
<evidence type="ECO:0000313" key="2">
    <source>
        <dbReference type="EMBL" id="KAJ4833437.1"/>
    </source>
</evidence>
<sequence length="386" mass="43106">MNTMKQVWRPVDGIEVSQVDCNLVVFQFYHWCDRQRMLDQEPWNFDDQVVLLKEPTGTEQPSSMQLFHAPFWVRVYDVPYNFRTESVVRVVAGKIRSFMGLEENCQLQCGKYISFRLSFDVRRPLVRDSFLVGMGGPPGASAEAEKEKLVDMPYGDWLQASPKKAPNLIPQRDTAPSMARKLVFKPYILASDGAASDEHGISSVLVESSRQPPTAKELRTVTQDGLKLRVDSSPQVPIPKLSDQEDVVARVGTIRSSIGPKPRKALILYNGGSSDQSQVHETQPPILTVQNQGSPGRGHRDPPQVGITPVLSFSEGLPFVFNPRVQESSTEMKGINKKVSTIKSRKSTFLPCPIEVHKVLPEPPQETSVVEPNDLTVQSQDLMTVK</sequence>
<accession>A0A9Q0FN27</accession>
<dbReference type="EMBL" id="JAKUCV010004947">
    <property type="protein sequence ID" value="KAJ4833437.1"/>
    <property type="molecule type" value="Genomic_DNA"/>
</dbReference>
<dbReference type="InterPro" id="IPR040256">
    <property type="entry name" value="At4g02000-like"/>
</dbReference>
<evidence type="ECO:0000313" key="3">
    <source>
        <dbReference type="Proteomes" id="UP001141552"/>
    </source>
</evidence>
<feature type="domain" description="DUF4283" evidence="1">
    <location>
        <begin position="2"/>
        <end position="54"/>
    </location>
</feature>
<evidence type="ECO:0000259" key="1">
    <source>
        <dbReference type="Pfam" id="PF14111"/>
    </source>
</evidence>
<dbReference type="Pfam" id="PF14111">
    <property type="entry name" value="DUF4283"/>
    <property type="match status" value="1"/>
</dbReference>
<organism evidence="2 3">
    <name type="scientific">Turnera subulata</name>
    <dbReference type="NCBI Taxonomy" id="218843"/>
    <lineage>
        <taxon>Eukaryota</taxon>
        <taxon>Viridiplantae</taxon>
        <taxon>Streptophyta</taxon>
        <taxon>Embryophyta</taxon>
        <taxon>Tracheophyta</taxon>
        <taxon>Spermatophyta</taxon>
        <taxon>Magnoliopsida</taxon>
        <taxon>eudicotyledons</taxon>
        <taxon>Gunneridae</taxon>
        <taxon>Pentapetalae</taxon>
        <taxon>rosids</taxon>
        <taxon>fabids</taxon>
        <taxon>Malpighiales</taxon>
        <taxon>Passifloraceae</taxon>
        <taxon>Turnera</taxon>
    </lineage>
</organism>
<protein>
    <recommendedName>
        <fullName evidence="1">DUF4283 domain-containing protein</fullName>
    </recommendedName>
</protein>
<reference evidence="2" key="1">
    <citation type="submission" date="2022-02" db="EMBL/GenBank/DDBJ databases">
        <authorList>
            <person name="Henning P.M."/>
            <person name="McCubbin A.G."/>
            <person name="Shore J.S."/>
        </authorList>
    </citation>
    <scope>NUCLEOTIDE SEQUENCE</scope>
    <source>
        <strain evidence="2">F60SS</strain>
        <tissue evidence="2">Leaves</tissue>
    </source>
</reference>
<keyword evidence="3" id="KW-1185">Reference proteome</keyword>
<dbReference type="AlphaFoldDB" id="A0A9Q0FN27"/>
<name>A0A9Q0FN27_9ROSI</name>
<reference evidence="2" key="2">
    <citation type="journal article" date="2023" name="Plants (Basel)">
        <title>Annotation of the Turnera subulata (Passifloraceae) Draft Genome Reveals the S-Locus Evolved after the Divergence of Turneroideae from Passifloroideae in a Stepwise Manner.</title>
        <authorList>
            <person name="Henning P.M."/>
            <person name="Roalson E.H."/>
            <person name="Mir W."/>
            <person name="McCubbin A.G."/>
            <person name="Shore J.S."/>
        </authorList>
    </citation>
    <scope>NUCLEOTIDE SEQUENCE</scope>
    <source>
        <strain evidence="2">F60SS</strain>
    </source>
</reference>
<gene>
    <name evidence="2" type="ORF">Tsubulata_018908</name>
</gene>
<proteinExistence type="predicted"/>
<dbReference type="OrthoDB" id="1939268at2759"/>
<comment type="caution">
    <text evidence="2">The sequence shown here is derived from an EMBL/GenBank/DDBJ whole genome shotgun (WGS) entry which is preliminary data.</text>
</comment>
<dbReference type="PANTHER" id="PTHR31286">
    <property type="entry name" value="GLYCINE-RICH CELL WALL STRUCTURAL PROTEIN 1.8-LIKE"/>
    <property type="match status" value="1"/>
</dbReference>
<dbReference type="Proteomes" id="UP001141552">
    <property type="component" value="Unassembled WGS sequence"/>
</dbReference>